<gene>
    <name evidence="5" type="ORF">CSSPJE1EN1_LOCUS15537</name>
</gene>
<keyword evidence="1" id="KW-0479">Metal-binding</keyword>
<dbReference type="PANTHER" id="PTHR47179:SF1">
    <property type="entry name" value="E3 UBIQUITIN-PROTEIN LIGASE SIS3"/>
    <property type="match status" value="1"/>
</dbReference>
<keyword evidence="3" id="KW-0812">Transmembrane</keyword>
<organism evidence="5 6">
    <name type="scientific">Sphagnum jensenii</name>
    <dbReference type="NCBI Taxonomy" id="128206"/>
    <lineage>
        <taxon>Eukaryota</taxon>
        <taxon>Viridiplantae</taxon>
        <taxon>Streptophyta</taxon>
        <taxon>Embryophyta</taxon>
        <taxon>Bryophyta</taxon>
        <taxon>Sphagnophytina</taxon>
        <taxon>Sphagnopsida</taxon>
        <taxon>Sphagnales</taxon>
        <taxon>Sphagnaceae</taxon>
        <taxon>Sphagnum</taxon>
    </lineage>
</organism>
<feature type="transmembrane region" description="Helical" evidence="3">
    <location>
        <begin position="125"/>
        <end position="149"/>
    </location>
</feature>
<keyword evidence="6" id="KW-1185">Reference proteome</keyword>
<feature type="transmembrane region" description="Helical" evidence="3">
    <location>
        <begin position="12"/>
        <end position="29"/>
    </location>
</feature>
<feature type="transmembrane region" description="Helical" evidence="3">
    <location>
        <begin position="84"/>
        <end position="105"/>
    </location>
</feature>
<evidence type="ECO:0000256" key="2">
    <source>
        <dbReference type="SAM" id="MobiDB-lite"/>
    </source>
</evidence>
<dbReference type="SMART" id="SM00184">
    <property type="entry name" value="RING"/>
    <property type="match status" value="1"/>
</dbReference>
<name>A0ABP0WUH2_9BRYO</name>
<evidence type="ECO:0000313" key="6">
    <source>
        <dbReference type="Proteomes" id="UP001497444"/>
    </source>
</evidence>
<sequence length="456" mass="51633">MRQGVDFKWFDGFFLSMLATSIIVVSVNWDRYYMCTHPLEMWIVVDYSAVFMFRILMFVDNGLAAGMAPETGQEVTAIRFRARLVVLSLLGFLLYPFLWVWTVIGSMWFTKTQACLPEEGQKWGFLIWLVFSYSGLICIACISAGKWLLRRQSYLQLIASRPAPVSLSEFQVLLELIRAPDWASRSTTTTQEMPGHHNGRDITSYHPGLHFTPSQRERVERAIQQLPKFRLKSVVNQFSACPICLDEFEVDTEVRGLPCAHNFHSACIDEWLRLSVQCPHCRCSVFPDLDFSEAPLPGQATPNLRRQRPTREANDDRAMIVIVPSTNRMIRAQPAVGQSNLRHLQDLLQSSQIDNFHPRASLPALPQRQELSRSPQAEELEREVSGNMPESNSAVPRDSSTEGETRVSVSLLDDLAIDTVVDGGRTSLERSQGRNARDFLPDSTSVVIESSLPDRL</sequence>
<dbReference type="PROSITE" id="PS50089">
    <property type="entry name" value="ZF_RING_2"/>
    <property type="match status" value="1"/>
</dbReference>
<protein>
    <recommendedName>
        <fullName evidence="4">RING-type domain-containing protein</fullName>
    </recommendedName>
</protein>
<keyword evidence="3" id="KW-0472">Membrane</keyword>
<dbReference type="Proteomes" id="UP001497444">
    <property type="component" value="Chromosome 3"/>
</dbReference>
<evidence type="ECO:0000313" key="5">
    <source>
        <dbReference type="EMBL" id="CAK9270059.1"/>
    </source>
</evidence>
<evidence type="ECO:0000256" key="3">
    <source>
        <dbReference type="SAM" id="Phobius"/>
    </source>
</evidence>
<dbReference type="EMBL" id="OZ020098">
    <property type="protein sequence ID" value="CAK9270059.1"/>
    <property type="molecule type" value="Genomic_DNA"/>
</dbReference>
<dbReference type="SUPFAM" id="SSF57850">
    <property type="entry name" value="RING/U-box"/>
    <property type="match status" value="1"/>
</dbReference>
<keyword evidence="1" id="KW-0863">Zinc-finger</keyword>
<accession>A0ABP0WUH2</accession>
<keyword evidence="3" id="KW-1133">Transmembrane helix</keyword>
<keyword evidence="1" id="KW-0862">Zinc</keyword>
<reference evidence="5" key="1">
    <citation type="submission" date="2024-02" db="EMBL/GenBank/DDBJ databases">
        <authorList>
            <consortium name="ELIXIR-Norway"/>
            <consortium name="Elixir Norway"/>
        </authorList>
    </citation>
    <scope>NUCLEOTIDE SEQUENCE</scope>
</reference>
<dbReference type="InterPro" id="IPR001841">
    <property type="entry name" value="Znf_RING"/>
</dbReference>
<dbReference type="InterPro" id="IPR013083">
    <property type="entry name" value="Znf_RING/FYVE/PHD"/>
</dbReference>
<proteinExistence type="predicted"/>
<feature type="region of interest" description="Disordered" evidence="2">
    <location>
        <begin position="362"/>
        <end position="406"/>
    </location>
</feature>
<feature type="domain" description="RING-type" evidence="4">
    <location>
        <begin position="241"/>
        <end position="282"/>
    </location>
</feature>
<dbReference type="Gene3D" id="3.30.40.10">
    <property type="entry name" value="Zinc/RING finger domain, C3HC4 (zinc finger)"/>
    <property type="match status" value="1"/>
</dbReference>
<dbReference type="PANTHER" id="PTHR47179">
    <property type="entry name" value="E3 UBIQUITIN-PROTEIN LIGASE SIS3"/>
    <property type="match status" value="1"/>
</dbReference>
<evidence type="ECO:0000259" key="4">
    <source>
        <dbReference type="PROSITE" id="PS50089"/>
    </source>
</evidence>
<dbReference type="InterPro" id="IPR044793">
    <property type="entry name" value="SIS3"/>
</dbReference>
<dbReference type="Pfam" id="PF13639">
    <property type="entry name" value="zf-RING_2"/>
    <property type="match status" value="1"/>
</dbReference>
<feature type="transmembrane region" description="Helical" evidence="3">
    <location>
        <begin position="41"/>
        <end position="63"/>
    </location>
</feature>
<evidence type="ECO:0000256" key="1">
    <source>
        <dbReference type="PROSITE-ProRule" id="PRU00175"/>
    </source>
</evidence>